<dbReference type="PROSITE" id="PS51704">
    <property type="entry name" value="GP_PDE"/>
    <property type="match status" value="1"/>
</dbReference>
<sequence>MRHPSLLPKFPRPLLFAHRGLNRKFLENTIESFQAALETGIPGIELDVHLTSDGKLVVFHDDDSGRIEEIAHPDEPVRNLSLENSTLSELRSLSIGAQIPLLDELLEHFGSRVYYDIELKSRSSADTGLTSKVAGAIRSHGLGKNCVISSFNPFALRHFRKADPAIPLGIIWSTSHELYWFLRHGEGALIANVDFLKPESSLAAHLPLYLRLSGKPFIPWTVNDPQIARSLLARGACGIVSDEADVIKAALDG</sequence>
<dbReference type="AlphaFoldDB" id="A0A3P3XNP3"/>
<proteinExistence type="predicted"/>
<dbReference type="PANTHER" id="PTHR46211">
    <property type="entry name" value="GLYCEROPHOSPHORYL DIESTER PHOSPHODIESTERASE"/>
    <property type="match status" value="1"/>
</dbReference>
<evidence type="ECO:0000259" key="1">
    <source>
        <dbReference type="PROSITE" id="PS51704"/>
    </source>
</evidence>
<dbReference type="CDD" id="cd08556">
    <property type="entry name" value="GDPD"/>
    <property type="match status" value="1"/>
</dbReference>
<dbReference type="Gene3D" id="3.20.20.190">
    <property type="entry name" value="Phosphatidylinositol (PI) phosphodiesterase"/>
    <property type="match status" value="1"/>
</dbReference>
<dbReference type="InterPro" id="IPR017946">
    <property type="entry name" value="PLC-like_Pdiesterase_TIM-brl"/>
</dbReference>
<protein>
    <submittedName>
        <fullName evidence="2">Glycerophosphoryl diester phosphodiesterase</fullName>
    </submittedName>
</protein>
<name>A0A3P3XNP3_9SPIR</name>
<dbReference type="GO" id="GO:0008081">
    <property type="term" value="F:phosphoric diester hydrolase activity"/>
    <property type="evidence" value="ECO:0007669"/>
    <property type="project" value="InterPro"/>
</dbReference>
<dbReference type="Pfam" id="PF03009">
    <property type="entry name" value="GDPD"/>
    <property type="match status" value="1"/>
</dbReference>
<organism evidence="2">
    <name type="scientific">uncultured spirochete</name>
    <dbReference type="NCBI Taxonomy" id="156406"/>
    <lineage>
        <taxon>Bacteria</taxon>
        <taxon>Pseudomonadati</taxon>
        <taxon>Spirochaetota</taxon>
        <taxon>Spirochaetia</taxon>
        <taxon>Spirochaetales</taxon>
        <taxon>environmental samples</taxon>
    </lineage>
</organism>
<dbReference type="PANTHER" id="PTHR46211:SF14">
    <property type="entry name" value="GLYCEROPHOSPHODIESTER PHOSPHODIESTERASE"/>
    <property type="match status" value="1"/>
</dbReference>
<dbReference type="EMBL" id="FWDO01000004">
    <property type="protein sequence ID" value="SLM17890.1"/>
    <property type="molecule type" value="Genomic_DNA"/>
</dbReference>
<dbReference type="GO" id="GO:0006629">
    <property type="term" value="P:lipid metabolic process"/>
    <property type="evidence" value="ECO:0007669"/>
    <property type="project" value="InterPro"/>
</dbReference>
<feature type="domain" description="GP-PDE" evidence="1">
    <location>
        <begin position="13"/>
        <end position="251"/>
    </location>
</feature>
<reference evidence="2" key="1">
    <citation type="submission" date="2017-02" db="EMBL/GenBank/DDBJ databases">
        <authorList>
            <person name="Regsiter A."/>
            <person name="William W."/>
        </authorList>
    </citation>
    <scope>NUCLEOTIDE SEQUENCE</scope>
    <source>
        <strain evidence="2">BdmA 4</strain>
    </source>
</reference>
<evidence type="ECO:0000313" key="2">
    <source>
        <dbReference type="EMBL" id="SLM17890.1"/>
    </source>
</evidence>
<accession>A0A3P3XNP3</accession>
<dbReference type="SUPFAM" id="SSF51695">
    <property type="entry name" value="PLC-like phosphodiesterases"/>
    <property type="match status" value="1"/>
</dbReference>
<dbReference type="InterPro" id="IPR030395">
    <property type="entry name" value="GP_PDE_dom"/>
</dbReference>
<gene>
    <name evidence="2" type="ORF">SPIRO4BDMA_40462</name>
</gene>